<gene>
    <name evidence="3" type="ORF">A3G45_01945</name>
</gene>
<name>A0A1G2IPK6_9BACT</name>
<dbReference type="InterPro" id="IPR000836">
    <property type="entry name" value="PRTase_dom"/>
</dbReference>
<evidence type="ECO:0000313" key="4">
    <source>
        <dbReference type="Proteomes" id="UP000178632"/>
    </source>
</evidence>
<protein>
    <recommendedName>
        <fullName evidence="2">Phosphoribosyltransferase domain-containing protein</fullName>
    </recommendedName>
</protein>
<dbReference type="Gene3D" id="3.40.50.2020">
    <property type="match status" value="1"/>
</dbReference>
<comment type="caution">
    <text evidence="3">The sequence shown here is derived from an EMBL/GenBank/DDBJ whole genome shotgun (WGS) entry which is preliminary data.</text>
</comment>
<organism evidence="3 4">
    <name type="scientific">Candidatus Staskawiczbacteria bacterium RIFCSPLOWO2_12_FULL_37_15</name>
    <dbReference type="NCBI Taxonomy" id="1802218"/>
    <lineage>
        <taxon>Bacteria</taxon>
        <taxon>Candidatus Staskawicziibacteriota</taxon>
    </lineage>
</organism>
<dbReference type="Proteomes" id="UP000178632">
    <property type="component" value="Unassembled WGS sequence"/>
</dbReference>
<sequence length="265" mass="29810">MNDLISKFSKTKLFLLELLFPKFCLGCQKEGFYLCEDCRATLEISEDNYCLCSRNHKSLAPNSKLGKCNRCSDKKLSGLYFALPFKDPSAGSGQETYLTKKLVHQFKYGPYTKNLAKTLASLIIEHLVITQKNTDEIWNNGVLVPVPLDKKKLKIRNYNQSEELAKELSKVLQIPVVSDILIKTKTTKPQMELSKEQREKNLLGAFAISSPSLRGAEATKQSLKNKKVFLVDDVYTTGSTMEECARVLRTAGAKSVWGITVAREE</sequence>
<accession>A0A1G2IPK6</accession>
<evidence type="ECO:0000256" key="1">
    <source>
        <dbReference type="ARBA" id="ARBA00008007"/>
    </source>
</evidence>
<reference evidence="3 4" key="1">
    <citation type="journal article" date="2016" name="Nat. Commun.">
        <title>Thousands of microbial genomes shed light on interconnected biogeochemical processes in an aquifer system.</title>
        <authorList>
            <person name="Anantharaman K."/>
            <person name="Brown C.T."/>
            <person name="Hug L.A."/>
            <person name="Sharon I."/>
            <person name="Castelle C.J."/>
            <person name="Probst A.J."/>
            <person name="Thomas B.C."/>
            <person name="Singh A."/>
            <person name="Wilkins M.J."/>
            <person name="Karaoz U."/>
            <person name="Brodie E.L."/>
            <person name="Williams K.H."/>
            <person name="Hubbard S.S."/>
            <person name="Banfield J.F."/>
        </authorList>
    </citation>
    <scope>NUCLEOTIDE SEQUENCE [LARGE SCALE GENOMIC DNA]</scope>
</reference>
<dbReference type="Pfam" id="PF00156">
    <property type="entry name" value="Pribosyltran"/>
    <property type="match status" value="1"/>
</dbReference>
<comment type="similarity">
    <text evidence="1">Belongs to the ComF/GntX family.</text>
</comment>
<evidence type="ECO:0000259" key="2">
    <source>
        <dbReference type="Pfam" id="PF00156"/>
    </source>
</evidence>
<dbReference type="CDD" id="cd06223">
    <property type="entry name" value="PRTases_typeI"/>
    <property type="match status" value="1"/>
</dbReference>
<dbReference type="EMBL" id="MHPE01000027">
    <property type="protein sequence ID" value="OGZ76736.1"/>
    <property type="molecule type" value="Genomic_DNA"/>
</dbReference>
<dbReference type="AlphaFoldDB" id="A0A1G2IPK6"/>
<proteinExistence type="inferred from homology"/>
<dbReference type="PANTHER" id="PTHR47505">
    <property type="entry name" value="DNA UTILIZATION PROTEIN YHGH"/>
    <property type="match status" value="1"/>
</dbReference>
<dbReference type="PANTHER" id="PTHR47505:SF1">
    <property type="entry name" value="DNA UTILIZATION PROTEIN YHGH"/>
    <property type="match status" value="1"/>
</dbReference>
<dbReference type="InterPro" id="IPR029057">
    <property type="entry name" value="PRTase-like"/>
</dbReference>
<dbReference type="InterPro" id="IPR051910">
    <property type="entry name" value="ComF/GntX_DNA_util-trans"/>
</dbReference>
<feature type="domain" description="Phosphoribosyltransferase" evidence="2">
    <location>
        <begin position="161"/>
        <end position="259"/>
    </location>
</feature>
<dbReference type="SUPFAM" id="SSF53271">
    <property type="entry name" value="PRTase-like"/>
    <property type="match status" value="1"/>
</dbReference>
<evidence type="ECO:0000313" key="3">
    <source>
        <dbReference type="EMBL" id="OGZ76736.1"/>
    </source>
</evidence>